<dbReference type="Pfam" id="PF00535">
    <property type="entry name" value="Glycos_transf_2"/>
    <property type="match status" value="1"/>
</dbReference>
<dbReference type="CDD" id="cd00761">
    <property type="entry name" value="Glyco_tranf_GTA_type"/>
    <property type="match status" value="1"/>
</dbReference>
<name>A0A552UIA4_9SPHN</name>
<dbReference type="PANTHER" id="PTHR43179">
    <property type="entry name" value="RHAMNOSYLTRANSFERASE WBBL"/>
    <property type="match status" value="1"/>
</dbReference>
<dbReference type="InterPro" id="IPR001173">
    <property type="entry name" value="Glyco_trans_2-like"/>
</dbReference>
<dbReference type="EMBL" id="VJWA01000001">
    <property type="protein sequence ID" value="TRW17958.1"/>
    <property type="molecule type" value="Genomic_DNA"/>
</dbReference>
<evidence type="ECO:0000313" key="6">
    <source>
        <dbReference type="Proteomes" id="UP000317894"/>
    </source>
</evidence>
<keyword evidence="2" id="KW-0328">Glycosyltransferase</keyword>
<evidence type="ECO:0000256" key="2">
    <source>
        <dbReference type="ARBA" id="ARBA00022676"/>
    </source>
</evidence>
<feature type="domain" description="Glycosyltransferase 2-like" evidence="4">
    <location>
        <begin position="13"/>
        <end position="171"/>
    </location>
</feature>
<organism evidence="5 6">
    <name type="scientific">Glacieibacterium frigidum</name>
    <dbReference type="NCBI Taxonomy" id="2593303"/>
    <lineage>
        <taxon>Bacteria</taxon>
        <taxon>Pseudomonadati</taxon>
        <taxon>Pseudomonadota</taxon>
        <taxon>Alphaproteobacteria</taxon>
        <taxon>Sphingomonadales</taxon>
        <taxon>Sphingosinicellaceae</taxon>
        <taxon>Glacieibacterium</taxon>
    </lineage>
</organism>
<protein>
    <submittedName>
        <fullName evidence="5">Glycosyltransferase family 2 protein</fullName>
    </submittedName>
</protein>
<comment type="caution">
    <text evidence="5">The sequence shown here is derived from an EMBL/GenBank/DDBJ whole genome shotgun (WGS) entry which is preliminary data.</text>
</comment>
<accession>A0A552UIA4</accession>
<dbReference type="InterPro" id="IPR029044">
    <property type="entry name" value="Nucleotide-diphossugar_trans"/>
</dbReference>
<proteinExistence type="inferred from homology"/>
<evidence type="ECO:0000313" key="5">
    <source>
        <dbReference type="EMBL" id="TRW17958.1"/>
    </source>
</evidence>
<dbReference type="Proteomes" id="UP000317894">
    <property type="component" value="Unassembled WGS sequence"/>
</dbReference>
<dbReference type="Gene3D" id="3.90.550.10">
    <property type="entry name" value="Spore Coat Polysaccharide Biosynthesis Protein SpsA, Chain A"/>
    <property type="match status" value="1"/>
</dbReference>
<dbReference type="OrthoDB" id="114108at2"/>
<dbReference type="AlphaFoldDB" id="A0A552UIA4"/>
<gene>
    <name evidence="5" type="ORF">FMM06_07505</name>
</gene>
<evidence type="ECO:0000256" key="1">
    <source>
        <dbReference type="ARBA" id="ARBA00006739"/>
    </source>
</evidence>
<reference evidence="5 6" key="1">
    <citation type="submission" date="2019-07" db="EMBL/GenBank/DDBJ databases">
        <title>Novel species isolated from glacier.</title>
        <authorList>
            <person name="Liu Q."/>
            <person name="Xin Y.-H."/>
        </authorList>
    </citation>
    <scope>NUCLEOTIDE SEQUENCE [LARGE SCALE GENOMIC DNA]</scope>
    <source>
        <strain evidence="5 6">LB1R16</strain>
    </source>
</reference>
<evidence type="ECO:0000256" key="3">
    <source>
        <dbReference type="ARBA" id="ARBA00022679"/>
    </source>
</evidence>
<dbReference type="PANTHER" id="PTHR43179:SF12">
    <property type="entry name" value="GALACTOFURANOSYLTRANSFERASE GLFT2"/>
    <property type="match status" value="1"/>
</dbReference>
<evidence type="ECO:0000259" key="4">
    <source>
        <dbReference type="Pfam" id="PF00535"/>
    </source>
</evidence>
<keyword evidence="6" id="KW-1185">Reference proteome</keyword>
<dbReference type="GO" id="GO:0016757">
    <property type="term" value="F:glycosyltransferase activity"/>
    <property type="evidence" value="ECO:0007669"/>
    <property type="project" value="UniProtKB-KW"/>
</dbReference>
<sequence>MAVAIGDGQPRATVIIPHLNTPDALARCLASVTGQHLDHGTFEIIVADNGSTVPLDAVRTAYPQVKFVVEPTPGPGPARNTGVAASRGPVLAFIDADCRAEAGWLQAAVDAVEPDPDHSVVGGDVRIDFADPDRMTAAEAYEAVFAYRQAMYIRKLRFSGTGNLAMGRNVHARVGPFAGIGVAEDRDWGRRACALGLPARYVPAMRIYHPARPDFDALATKWRRQVAHDLADHRAHRRAMWKWYGRAAAVALSVPVSGAQLLVSERLSGLGNRWRGLTMLARTRLFRAAEMVRAVGGASQAEGWNR</sequence>
<comment type="similarity">
    <text evidence="1">Belongs to the glycosyltransferase 2 family.</text>
</comment>
<keyword evidence="3 5" id="KW-0808">Transferase</keyword>
<dbReference type="SUPFAM" id="SSF53448">
    <property type="entry name" value="Nucleotide-diphospho-sugar transferases"/>
    <property type="match status" value="1"/>
</dbReference>